<evidence type="ECO:0000313" key="3">
    <source>
        <dbReference type="EMBL" id="ABF32593.1"/>
    </source>
</evidence>
<sequence length="67" mass="7420">MEKHYQVTGMTCDGCVRTVTEKLSAVPGVQSVQVNLEKGQAKVTGRPLTFLLKRALKDTKFELHQSS</sequence>
<name>Q1JKH6_STRPC</name>
<dbReference type="CDD" id="cd00371">
    <property type="entry name" value="HMA"/>
    <property type="match status" value="1"/>
</dbReference>
<dbReference type="KEGG" id="spk:MGAS9429_Spy1406"/>
<dbReference type="EMBL" id="CP000259">
    <property type="protein sequence ID" value="ABF32593.1"/>
    <property type="molecule type" value="Genomic_DNA"/>
</dbReference>
<accession>Q1JKH6</accession>
<reference evidence="3 4" key="1">
    <citation type="journal article" date="2006" name="Proc. Natl. Acad. Sci. U.S.A.">
        <title>Molecular genetic anatomy of inter- and intraserotype variation in the human bacterial pathogen group A Streptococcus.</title>
        <authorList>
            <person name="Beres S.B."/>
            <person name="Richter E.W."/>
            <person name="Nagiec M.J."/>
            <person name="Sumby P."/>
            <person name="Porcella S.F."/>
            <person name="DeLeo F.R."/>
            <person name="Musser J.M."/>
        </authorList>
    </citation>
    <scope>NUCLEOTIDE SEQUENCE [LARGE SCALE GENOMIC DNA]</scope>
    <source>
        <strain evidence="3 4">MGAS9429</strain>
    </source>
</reference>
<dbReference type="PROSITE" id="PS01047">
    <property type="entry name" value="HMA_1"/>
    <property type="match status" value="1"/>
</dbReference>
<dbReference type="Gene3D" id="3.30.70.100">
    <property type="match status" value="1"/>
</dbReference>
<proteinExistence type="predicted"/>
<evidence type="ECO:0000256" key="1">
    <source>
        <dbReference type="ARBA" id="ARBA00022723"/>
    </source>
</evidence>
<dbReference type="GO" id="GO:0046872">
    <property type="term" value="F:metal ion binding"/>
    <property type="evidence" value="ECO:0007669"/>
    <property type="project" value="UniProtKB-KW"/>
</dbReference>
<keyword evidence="1" id="KW-0479">Metal-binding</keyword>
<dbReference type="RefSeq" id="WP_002988828.1">
    <property type="nucleotide sequence ID" value="NC_008021.1"/>
</dbReference>
<dbReference type="PROSITE" id="PS50846">
    <property type="entry name" value="HMA_2"/>
    <property type="match status" value="1"/>
</dbReference>
<dbReference type="InterPro" id="IPR017969">
    <property type="entry name" value="Heavy-metal-associated_CS"/>
</dbReference>
<dbReference type="SUPFAM" id="SSF55008">
    <property type="entry name" value="HMA, heavy metal-associated domain"/>
    <property type="match status" value="1"/>
</dbReference>
<protein>
    <submittedName>
        <fullName evidence="3">Copper chaperone</fullName>
    </submittedName>
</protein>
<dbReference type="AlphaFoldDB" id="Q1JKH6"/>
<evidence type="ECO:0000259" key="2">
    <source>
        <dbReference type="PROSITE" id="PS50846"/>
    </source>
</evidence>
<gene>
    <name evidence="3" type="primary">copZ</name>
    <name evidence="3" type="ordered locus">MGAS9429_Spy1406</name>
</gene>
<evidence type="ECO:0000313" key="4">
    <source>
        <dbReference type="Proteomes" id="UP000002433"/>
    </source>
</evidence>
<dbReference type="Proteomes" id="UP000002433">
    <property type="component" value="Chromosome"/>
</dbReference>
<dbReference type="InterPro" id="IPR036163">
    <property type="entry name" value="HMA_dom_sf"/>
</dbReference>
<feature type="domain" description="HMA" evidence="2">
    <location>
        <begin position="1"/>
        <end position="64"/>
    </location>
</feature>
<dbReference type="HOGENOM" id="CLU_134973_6_0_9"/>
<dbReference type="Pfam" id="PF00403">
    <property type="entry name" value="HMA"/>
    <property type="match status" value="1"/>
</dbReference>
<organism evidence="3 4">
    <name type="scientific">Streptococcus pyogenes serotype M12 (strain MGAS9429)</name>
    <dbReference type="NCBI Taxonomy" id="370551"/>
    <lineage>
        <taxon>Bacteria</taxon>
        <taxon>Bacillati</taxon>
        <taxon>Bacillota</taxon>
        <taxon>Bacilli</taxon>
        <taxon>Lactobacillales</taxon>
        <taxon>Streptococcaceae</taxon>
        <taxon>Streptococcus</taxon>
    </lineage>
</organism>
<dbReference type="InterPro" id="IPR006121">
    <property type="entry name" value="HMA_dom"/>
</dbReference>